<dbReference type="Proteomes" id="UP000799424">
    <property type="component" value="Unassembled WGS sequence"/>
</dbReference>
<dbReference type="InterPro" id="IPR052895">
    <property type="entry name" value="HetReg/Transcr_Mod"/>
</dbReference>
<feature type="non-terminal residue" evidence="2">
    <location>
        <position position="85"/>
    </location>
</feature>
<accession>A0A6A6ZIS2</accession>
<dbReference type="PANTHER" id="PTHR24148:SF64">
    <property type="entry name" value="HETEROKARYON INCOMPATIBILITY DOMAIN-CONTAINING PROTEIN"/>
    <property type="match status" value="1"/>
</dbReference>
<keyword evidence="3" id="KW-1185">Reference proteome</keyword>
<name>A0A6A6ZIS2_9PLEO</name>
<evidence type="ECO:0000313" key="3">
    <source>
        <dbReference type="Proteomes" id="UP000799424"/>
    </source>
</evidence>
<sequence>IRLLRLDPGVADARISCSLEIVDDFSASPRYHAISYCWGDEKNRTRITCNDGTLLVTENLHAAFLRLRQQQESILVWADAVCINQ</sequence>
<dbReference type="AlphaFoldDB" id="A0A6A6ZIS2"/>
<dbReference type="Pfam" id="PF06985">
    <property type="entry name" value="HET"/>
    <property type="match status" value="1"/>
</dbReference>
<dbReference type="PANTHER" id="PTHR24148">
    <property type="entry name" value="ANKYRIN REPEAT DOMAIN-CONTAINING PROTEIN 39 HOMOLOG-RELATED"/>
    <property type="match status" value="1"/>
</dbReference>
<protein>
    <recommendedName>
        <fullName evidence="1">Heterokaryon incompatibility domain-containing protein</fullName>
    </recommendedName>
</protein>
<feature type="domain" description="Heterokaryon incompatibility" evidence="1">
    <location>
        <begin position="31"/>
        <end position="85"/>
    </location>
</feature>
<evidence type="ECO:0000259" key="1">
    <source>
        <dbReference type="Pfam" id="PF06985"/>
    </source>
</evidence>
<gene>
    <name evidence="2" type="ORF">CC86DRAFT_256812</name>
</gene>
<evidence type="ECO:0000313" key="2">
    <source>
        <dbReference type="EMBL" id="KAF2820643.1"/>
    </source>
</evidence>
<organism evidence="2 3">
    <name type="scientific">Ophiobolus disseminans</name>
    <dbReference type="NCBI Taxonomy" id="1469910"/>
    <lineage>
        <taxon>Eukaryota</taxon>
        <taxon>Fungi</taxon>
        <taxon>Dikarya</taxon>
        <taxon>Ascomycota</taxon>
        <taxon>Pezizomycotina</taxon>
        <taxon>Dothideomycetes</taxon>
        <taxon>Pleosporomycetidae</taxon>
        <taxon>Pleosporales</taxon>
        <taxon>Pleosporineae</taxon>
        <taxon>Phaeosphaeriaceae</taxon>
        <taxon>Ophiobolus</taxon>
    </lineage>
</organism>
<reference evidence="2" key="1">
    <citation type="journal article" date="2020" name="Stud. Mycol.">
        <title>101 Dothideomycetes genomes: a test case for predicting lifestyles and emergence of pathogens.</title>
        <authorList>
            <person name="Haridas S."/>
            <person name="Albert R."/>
            <person name="Binder M."/>
            <person name="Bloem J."/>
            <person name="Labutti K."/>
            <person name="Salamov A."/>
            <person name="Andreopoulos B."/>
            <person name="Baker S."/>
            <person name="Barry K."/>
            <person name="Bills G."/>
            <person name="Bluhm B."/>
            <person name="Cannon C."/>
            <person name="Castanera R."/>
            <person name="Culley D."/>
            <person name="Daum C."/>
            <person name="Ezra D."/>
            <person name="Gonzalez J."/>
            <person name="Henrissat B."/>
            <person name="Kuo A."/>
            <person name="Liang C."/>
            <person name="Lipzen A."/>
            <person name="Lutzoni F."/>
            <person name="Magnuson J."/>
            <person name="Mondo S."/>
            <person name="Nolan M."/>
            <person name="Ohm R."/>
            <person name="Pangilinan J."/>
            <person name="Park H.-J."/>
            <person name="Ramirez L."/>
            <person name="Alfaro M."/>
            <person name="Sun H."/>
            <person name="Tritt A."/>
            <person name="Yoshinaga Y."/>
            <person name="Zwiers L.-H."/>
            <person name="Turgeon B."/>
            <person name="Goodwin S."/>
            <person name="Spatafora J."/>
            <person name="Crous P."/>
            <person name="Grigoriev I."/>
        </authorList>
    </citation>
    <scope>NUCLEOTIDE SEQUENCE</scope>
    <source>
        <strain evidence="2">CBS 113818</strain>
    </source>
</reference>
<dbReference type="EMBL" id="MU006240">
    <property type="protein sequence ID" value="KAF2820643.1"/>
    <property type="molecule type" value="Genomic_DNA"/>
</dbReference>
<proteinExistence type="predicted"/>
<dbReference type="InterPro" id="IPR010730">
    <property type="entry name" value="HET"/>
</dbReference>
<dbReference type="OrthoDB" id="2157530at2759"/>
<feature type="non-terminal residue" evidence="2">
    <location>
        <position position="1"/>
    </location>
</feature>